<dbReference type="Proteomes" id="UP001596473">
    <property type="component" value="Unassembled WGS sequence"/>
</dbReference>
<gene>
    <name evidence="1" type="ORF">ACFQNF_05605</name>
</gene>
<dbReference type="RefSeq" id="WP_380186775.1">
    <property type="nucleotide sequence ID" value="NZ_JBHTBQ010000009.1"/>
</dbReference>
<organism evidence="1 2">
    <name type="scientific">Iodobacter arcticus</name>
    <dbReference type="NCBI Taxonomy" id="590593"/>
    <lineage>
        <taxon>Bacteria</taxon>
        <taxon>Pseudomonadati</taxon>
        <taxon>Pseudomonadota</taxon>
        <taxon>Betaproteobacteria</taxon>
        <taxon>Neisseriales</taxon>
        <taxon>Chitinibacteraceae</taxon>
        <taxon>Iodobacter</taxon>
    </lineage>
</organism>
<reference evidence="2" key="1">
    <citation type="journal article" date="2019" name="Int. J. Syst. Evol. Microbiol.">
        <title>The Global Catalogue of Microorganisms (GCM) 10K type strain sequencing project: providing services to taxonomists for standard genome sequencing and annotation.</title>
        <authorList>
            <consortium name="The Broad Institute Genomics Platform"/>
            <consortium name="The Broad Institute Genome Sequencing Center for Infectious Disease"/>
            <person name="Wu L."/>
            <person name="Ma J."/>
        </authorList>
    </citation>
    <scope>NUCLEOTIDE SEQUENCE [LARGE SCALE GENOMIC DNA]</scope>
    <source>
        <strain evidence="2">CCUG 62945</strain>
    </source>
</reference>
<keyword evidence="2" id="KW-1185">Reference proteome</keyword>
<dbReference type="EMBL" id="JBHTBQ010000009">
    <property type="protein sequence ID" value="MFC7419350.1"/>
    <property type="molecule type" value="Genomic_DNA"/>
</dbReference>
<dbReference type="InterPro" id="IPR005564">
    <property type="entry name" value="Major_capsid_GpE"/>
</dbReference>
<comment type="caution">
    <text evidence="1">The sequence shown here is derived from an EMBL/GenBank/DDBJ whole genome shotgun (WGS) entry which is preliminary data.</text>
</comment>
<sequence>MGRLSNLRIVDPVLSQLALGYSNLELIGELLFPTVEVQKEGGKIPKFGKEAFKIYNTERALRAKSNRINPEGLTGIDVVLDEHDLEYPIDYREEQESAFPLQSNATFVATEGIDLRREKMIADMAQNPANYAASNKIVLSGTSRFTDRVNSDPIGVVEAGKEAIRAKIGRYPNTMIIGASSQSVLKNHPQLLDRIKYSMKGIVTADLMRDIFEIENIGIGKAVYANDNDVFADLWLDNIILAYVPGKRAGQERTPYEPAFGYTIRKNKPVVDTRMEDGKVEVVRCTNIFRPFIVGAEAGYLISDTNA</sequence>
<dbReference type="Gene3D" id="3.90.1690.10">
    <property type="entry name" value="phage-related protein like domain"/>
    <property type="match status" value="1"/>
</dbReference>
<name>A0ABW2QUY9_9NEIS</name>
<evidence type="ECO:0000313" key="1">
    <source>
        <dbReference type="EMBL" id="MFC7419350.1"/>
    </source>
</evidence>
<dbReference type="InterPro" id="IPR053738">
    <property type="entry name" value="Lambda_capsid_assembly"/>
</dbReference>
<dbReference type="Pfam" id="PF03864">
    <property type="entry name" value="Phage_cap_E"/>
    <property type="match status" value="1"/>
</dbReference>
<accession>A0ABW2QUY9</accession>
<protein>
    <submittedName>
        <fullName evidence="1">Uncharacterized protein</fullName>
    </submittedName>
</protein>
<evidence type="ECO:0000313" key="2">
    <source>
        <dbReference type="Proteomes" id="UP001596473"/>
    </source>
</evidence>
<proteinExistence type="predicted"/>